<dbReference type="Proteomes" id="UP000371041">
    <property type="component" value="Chromosome"/>
</dbReference>
<evidence type="ECO:0008006" key="5">
    <source>
        <dbReference type="Google" id="ProtNLM"/>
    </source>
</evidence>
<dbReference type="KEGG" id="sace:GIY23_09405"/>
<reference evidence="4" key="1">
    <citation type="submission" date="2019-11" db="EMBL/GenBank/DDBJ databases">
        <title>The complete genome sequence of Saccharopolyspora sp. E2A.</title>
        <authorList>
            <person name="Zhang G."/>
        </authorList>
    </citation>
    <scope>NUCLEOTIDE SEQUENCE [LARGE SCALE GENOMIC DNA]</scope>
    <source>
        <strain evidence="4">E2A</strain>
    </source>
</reference>
<evidence type="ECO:0000256" key="1">
    <source>
        <dbReference type="SAM" id="MobiDB-lite"/>
    </source>
</evidence>
<gene>
    <name evidence="3" type="ORF">GIY23_09405</name>
</gene>
<accession>A0A5Q3Q920</accession>
<keyword evidence="2" id="KW-0472">Membrane</keyword>
<keyword evidence="2" id="KW-1133">Transmembrane helix</keyword>
<evidence type="ECO:0000256" key="2">
    <source>
        <dbReference type="SAM" id="Phobius"/>
    </source>
</evidence>
<proteinExistence type="predicted"/>
<organism evidence="3 4">
    <name type="scientific">Allosaccharopolyspora coralli</name>
    <dbReference type="NCBI Taxonomy" id="2665642"/>
    <lineage>
        <taxon>Bacteria</taxon>
        <taxon>Bacillati</taxon>
        <taxon>Actinomycetota</taxon>
        <taxon>Actinomycetes</taxon>
        <taxon>Pseudonocardiales</taxon>
        <taxon>Pseudonocardiaceae</taxon>
        <taxon>Allosaccharopolyspora</taxon>
    </lineage>
</organism>
<sequence>MFRRKTWLVVTVGAVVLLCGAAVLWWLPLAGQQRAERPVAELMKPGNPALPGPWSRSDTAADSSDSEGTRSWVGPDRAEIDQTIRRYASPVWSSWAFSRADPVSEHGEYFDAIVERRPPRPLTSAEQERFFCGQIHGRPGACDNWWVQLRYGQYVVNIQSIDVPSSDAGEIPPWLAEFVREADRSMAEGG</sequence>
<feature type="region of interest" description="Disordered" evidence="1">
    <location>
        <begin position="43"/>
        <end position="75"/>
    </location>
</feature>
<keyword evidence="4" id="KW-1185">Reference proteome</keyword>
<evidence type="ECO:0000313" key="4">
    <source>
        <dbReference type="Proteomes" id="UP000371041"/>
    </source>
</evidence>
<feature type="transmembrane region" description="Helical" evidence="2">
    <location>
        <begin position="7"/>
        <end position="27"/>
    </location>
</feature>
<protein>
    <recommendedName>
        <fullName evidence="5">DUF3558 domain-containing protein</fullName>
    </recommendedName>
</protein>
<evidence type="ECO:0000313" key="3">
    <source>
        <dbReference type="EMBL" id="QGK69704.1"/>
    </source>
</evidence>
<dbReference type="AlphaFoldDB" id="A0A5Q3Q920"/>
<dbReference type="EMBL" id="CP045929">
    <property type="protein sequence ID" value="QGK69704.1"/>
    <property type="molecule type" value="Genomic_DNA"/>
</dbReference>
<name>A0A5Q3Q920_9PSEU</name>
<keyword evidence="2" id="KW-0812">Transmembrane</keyword>